<organism evidence="2 3">
    <name type="scientific">Lacticaseibacillus sharpeae JCM 1186 = DSM 20505</name>
    <dbReference type="NCBI Taxonomy" id="1291052"/>
    <lineage>
        <taxon>Bacteria</taxon>
        <taxon>Bacillati</taxon>
        <taxon>Bacillota</taxon>
        <taxon>Bacilli</taxon>
        <taxon>Lactobacillales</taxon>
        <taxon>Lactobacillaceae</taxon>
        <taxon>Lacticaseibacillus</taxon>
    </lineage>
</organism>
<evidence type="ECO:0000259" key="1">
    <source>
        <dbReference type="PROSITE" id="PS50943"/>
    </source>
</evidence>
<keyword evidence="3" id="KW-1185">Reference proteome</keyword>
<proteinExistence type="predicted"/>
<dbReference type="CDD" id="cd00093">
    <property type="entry name" value="HTH_XRE"/>
    <property type="match status" value="1"/>
</dbReference>
<dbReference type="EMBL" id="AYYO01000050">
    <property type="protein sequence ID" value="KRM54653.1"/>
    <property type="molecule type" value="Genomic_DNA"/>
</dbReference>
<dbReference type="InterPro" id="IPR001387">
    <property type="entry name" value="Cro/C1-type_HTH"/>
</dbReference>
<dbReference type="AlphaFoldDB" id="A0A0R1ZIH8"/>
<dbReference type="PATRIC" id="fig|1291052.5.peg.2439"/>
<gene>
    <name evidence="2" type="ORF">FC18_GL002364</name>
</gene>
<dbReference type="InterPro" id="IPR010982">
    <property type="entry name" value="Lambda_DNA-bd_dom_sf"/>
</dbReference>
<name>A0A0R1ZIH8_9LACO</name>
<accession>A0A0R1ZIH8</accession>
<evidence type="ECO:0000313" key="3">
    <source>
        <dbReference type="Proteomes" id="UP000051679"/>
    </source>
</evidence>
<dbReference type="SUPFAM" id="SSF47413">
    <property type="entry name" value="lambda repressor-like DNA-binding domains"/>
    <property type="match status" value="1"/>
</dbReference>
<protein>
    <recommendedName>
        <fullName evidence="1">HTH cro/C1-type domain-containing protein</fullName>
    </recommendedName>
</protein>
<sequence length="284" mass="31496">MKEFRETRGITLEAASFGTSVSVLSRFERGESNLSNTALNAVMTNIGVAPSDLRIDSLMFHSPFIKALGRIKALRVGLPVAKARVAAADYRRDTADHAYFMRDLNVAVFDWMIDSFAANEELRMPATLQRQIAHVLIDGHVWGMYDFNLYSFVMDFLDTDLIVAAYKSMRNHEHFQAGTRYADDIAFVLWHVGVALTMRGADDMLPVVEGDLLRFRDAMTDRQGPLLSNLVLAVVRQKLAPGAASDARLQLALKAPQIIGMDHLAEYCQLLVAKAHGAKTGVII</sequence>
<dbReference type="PROSITE" id="PS50943">
    <property type="entry name" value="HTH_CROC1"/>
    <property type="match status" value="1"/>
</dbReference>
<comment type="caution">
    <text evidence="2">The sequence shown here is derived from an EMBL/GenBank/DDBJ whole genome shotgun (WGS) entry which is preliminary data.</text>
</comment>
<dbReference type="Proteomes" id="UP000051679">
    <property type="component" value="Unassembled WGS sequence"/>
</dbReference>
<feature type="domain" description="HTH cro/C1-type" evidence="1">
    <location>
        <begin position="1"/>
        <end position="53"/>
    </location>
</feature>
<evidence type="ECO:0000313" key="2">
    <source>
        <dbReference type="EMBL" id="KRM54653.1"/>
    </source>
</evidence>
<dbReference type="STRING" id="1291052.FC18_GL002364"/>
<reference evidence="2 3" key="1">
    <citation type="journal article" date="2015" name="Genome Announc.">
        <title>Expanding the biotechnology potential of lactobacilli through comparative genomics of 213 strains and associated genera.</title>
        <authorList>
            <person name="Sun Z."/>
            <person name="Harris H.M."/>
            <person name="McCann A."/>
            <person name="Guo C."/>
            <person name="Argimon S."/>
            <person name="Zhang W."/>
            <person name="Yang X."/>
            <person name="Jeffery I.B."/>
            <person name="Cooney J.C."/>
            <person name="Kagawa T.F."/>
            <person name="Liu W."/>
            <person name="Song Y."/>
            <person name="Salvetti E."/>
            <person name="Wrobel A."/>
            <person name="Rasinkangas P."/>
            <person name="Parkhill J."/>
            <person name="Rea M.C."/>
            <person name="O'Sullivan O."/>
            <person name="Ritari J."/>
            <person name="Douillard F.P."/>
            <person name="Paul Ross R."/>
            <person name="Yang R."/>
            <person name="Briner A.E."/>
            <person name="Felis G.E."/>
            <person name="de Vos W.M."/>
            <person name="Barrangou R."/>
            <person name="Klaenhammer T.R."/>
            <person name="Caufield P.W."/>
            <person name="Cui Y."/>
            <person name="Zhang H."/>
            <person name="O'Toole P.W."/>
        </authorList>
    </citation>
    <scope>NUCLEOTIDE SEQUENCE [LARGE SCALE GENOMIC DNA]</scope>
    <source>
        <strain evidence="2 3">DSM 20505</strain>
    </source>
</reference>
<dbReference type="GO" id="GO:0003677">
    <property type="term" value="F:DNA binding"/>
    <property type="evidence" value="ECO:0007669"/>
    <property type="project" value="InterPro"/>
</dbReference>